<dbReference type="KEGG" id="sbd:ATN00_21025"/>
<evidence type="ECO:0000256" key="3">
    <source>
        <dbReference type="ARBA" id="ARBA00022630"/>
    </source>
</evidence>
<protein>
    <submittedName>
        <fullName evidence="7">Pyridine nucleotide-disulfide oxidoreductase</fullName>
    </submittedName>
</protein>
<evidence type="ECO:0000259" key="6">
    <source>
        <dbReference type="Pfam" id="PF07992"/>
    </source>
</evidence>
<geneLocation type="plasmid" evidence="7 8">
    <name>pDE1</name>
</geneLocation>
<keyword evidence="7" id="KW-0614">Plasmid</keyword>
<keyword evidence="4" id="KW-0274">FAD</keyword>
<dbReference type="PRINTS" id="PR00368">
    <property type="entry name" value="FADPNR"/>
</dbReference>
<dbReference type="PANTHER" id="PTHR42913">
    <property type="entry name" value="APOPTOSIS-INDUCING FACTOR 1"/>
    <property type="match status" value="1"/>
</dbReference>
<reference evidence="7 8" key="1">
    <citation type="submission" date="2015-11" db="EMBL/GenBank/DDBJ databases">
        <title>A Two-component Flavoprotein Monooxygenase System MeaXY Responsible for para-Hydroxylation of 2-Methyl-6-ethylaniline and 2,6-Diethylaniline in Sphingobium baderi DE-13.</title>
        <authorList>
            <person name="Cheng M."/>
            <person name="Meng Q."/>
            <person name="Yang Y."/>
            <person name="Chu C."/>
            <person name="Yan X."/>
            <person name="He J."/>
            <person name="Li S."/>
        </authorList>
    </citation>
    <scope>NUCLEOTIDE SEQUENCE [LARGE SCALE GENOMIC DNA]</scope>
    <source>
        <strain evidence="7 8">DE-13</strain>
        <plasmid evidence="8">Plasmid pDE1</plasmid>
    </source>
</reference>
<comment type="similarity">
    <text evidence="2">Belongs to the NADH dehydrogenase family.</text>
</comment>
<dbReference type="SUPFAM" id="SSF51905">
    <property type="entry name" value="FAD/NAD(P)-binding domain"/>
    <property type="match status" value="2"/>
</dbReference>
<proteinExistence type="inferred from homology"/>
<keyword evidence="5" id="KW-0560">Oxidoreductase</keyword>
<dbReference type="AlphaFoldDB" id="A0A0S3F641"/>
<sequence length="426" mass="46003">MVEKHKIVIVGGGVAGLDLATQLGRRAPDAFSVTLIDREPSHVWKPMLHTIAAGTQDAEIQGTSYMVHAAAKGFVFHPGEVIAIDRSPRHVRLAPLILHGEETLPARAVQYDSLILAAGSKANDFGTPGVKKHCLTIDSRADAIAFNDRLRARLLKALSERRVLSVAIVGGGATGVELAAELIQIADVVEHFGATGARKQMHVTLIEAGNRILAPFPERISHEAQRSLEALGIVVRTSAKVSSAEPGGLVLGSGEQVAAELKVWAAGVQAPEFCEKIEGLKRTMNHQLSVGPTLVTDDPHIFAIGDCASFTQAGDDRPLPTTAQVAFQQSVYLSKYLLPMIKQRPVPGFRYHDFGSLVALGRYDAYGSLGRVGIFKGGFIRGKIAQLGHALLYRRHQGRIHGMFRGSLIWLLDVLSRRVRPSGRFS</sequence>
<accession>A0A0S3F641</accession>
<evidence type="ECO:0000256" key="1">
    <source>
        <dbReference type="ARBA" id="ARBA00001974"/>
    </source>
</evidence>
<dbReference type="InterPro" id="IPR051169">
    <property type="entry name" value="NADH-Q_oxidoreductase"/>
</dbReference>
<dbReference type="InterPro" id="IPR023753">
    <property type="entry name" value="FAD/NAD-binding_dom"/>
</dbReference>
<dbReference type="Pfam" id="PF07992">
    <property type="entry name" value="Pyr_redox_2"/>
    <property type="match status" value="1"/>
</dbReference>
<dbReference type="PANTHER" id="PTHR42913:SF3">
    <property type="entry name" value="64 KDA MITOCHONDRIAL NADH DEHYDROGENASE (EUROFUNG)"/>
    <property type="match status" value="1"/>
</dbReference>
<dbReference type="GO" id="GO:0019646">
    <property type="term" value="P:aerobic electron transport chain"/>
    <property type="evidence" value="ECO:0007669"/>
    <property type="project" value="TreeGrafter"/>
</dbReference>
<dbReference type="Proteomes" id="UP000056968">
    <property type="component" value="Plasmid pDE1"/>
</dbReference>
<dbReference type="OrthoDB" id="9781621at2"/>
<feature type="domain" description="FAD/NAD(P)-binding" evidence="6">
    <location>
        <begin position="6"/>
        <end position="329"/>
    </location>
</feature>
<evidence type="ECO:0000256" key="2">
    <source>
        <dbReference type="ARBA" id="ARBA00005272"/>
    </source>
</evidence>
<dbReference type="PRINTS" id="PR00411">
    <property type="entry name" value="PNDRDTASEI"/>
</dbReference>
<evidence type="ECO:0000256" key="4">
    <source>
        <dbReference type="ARBA" id="ARBA00022827"/>
    </source>
</evidence>
<dbReference type="Gene3D" id="3.50.50.100">
    <property type="match status" value="1"/>
</dbReference>
<name>A0A0S3F641_9SPHN</name>
<keyword evidence="3" id="KW-0285">Flavoprotein</keyword>
<dbReference type="InterPro" id="IPR036188">
    <property type="entry name" value="FAD/NAD-bd_sf"/>
</dbReference>
<dbReference type="EMBL" id="CP013265">
    <property type="protein sequence ID" value="ALR22968.1"/>
    <property type="molecule type" value="Genomic_DNA"/>
</dbReference>
<comment type="cofactor">
    <cofactor evidence="1">
        <name>FAD</name>
        <dbReference type="ChEBI" id="CHEBI:57692"/>
    </cofactor>
</comment>
<keyword evidence="8" id="KW-1185">Reference proteome</keyword>
<dbReference type="RefSeq" id="WP_062069289.1">
    <property type="nucleotide sequence ID" value="NZ_CP013265.1"/>
</dbReference>
<dbReference type="GO" id="GO:0003955">
    <property type="term" value="F:NAD(P)H dehydrogenase (quinone) activity"/>
    <property type="evidence" value="ECO:0007669"/>
    <property type="project" value="TreeGrafter"/>
</dbReference>
<evidence type="ECO:0000313" key="7">
    <source>
        <dbReference type="EMBL" id="ALR22968.1"/>
    </source>
</evidence>
<organism evidence="7 8">
    <name type="scientific">Sphingobium baderi</name>
    <dbReference type="NCBI Taxonomy" id="1332080"/>
    <lineage>
        <taxon>Bacteria</taxon>
        <taxon>Pseudomonadati</taxon>
        <taxon>Pseudomonadota</taxon>
        <taxon>Alphaproteobacteria</taxon>
        <taxon>Sphingomonadales</taxon>
        <taxon>Sphingomonadaceae</taxon>
        <taxon>Sphingobium</taxon>
    </lineage>
</organism>
<evidence type="ECO:0000313" key="8">
    <source>
        <dbReference type="Proteomes" id="UP000056968"/>
    </source>
</evidence>
<evidence type="ECO:0000256" key="5">
    <source>
        <dbReference type="ARBA" id="ARBA00023002"/>
    </source>
</evidence>
<gene>
    <name evidence="7" type="ORF">ATN00_21025</name>
</gene>